<dbReference type="EMBL" id="CASHTH010002206">
    <property type="protein sequence ID" value="CAI8026288.1"/>
    <property type="molecule type" value="Genomic_DNA"/>
</dbReference>
<sequence>PQLDIQSLLKRSVLYLCSLTEEGLRLEEKRVLPITAS</sequence>
<dbReference type="Proteomes" id="UP001174909">
    <property type="component" value="Unassembled WGS sequence"/>
</dbReference>
<protein>
    <submittedName>
        <fullName evidence="1">Uncharacterized protein</fullName>
    </submittedName>
</protein>
<proteinExistence type="predicted"/>
<accession>A0AA35WLW4</accession>
<reference evidence="1" key="1">
    <citation type="submission" date="2023-03" db="EMBL/GenBank/DDBJ databases">
        <authorList>
            <person name="Steffen K."/>
            <person name="Cardenas P."/>
        </authorList>
    </citation>
    <scope>NUCLEOTIDE SEQUENCE</scope>
</reference>
<evidence type="ECO:0000313" key="1">
    <source>
        <dbReference type="EMBL" id="CAI8026288.1"/>
    </source>
</evidence>
<evidence type="ECO:0000313" key="2">
    <source>
        <dbReference type="Proteomes" id="UP001174909"/>
    </source>
</evidence>
<name>A0AA35WLW4_GEOBA</name>
<feature type="non-terminal residue" evidence="1">
    <location>
        <position position="1"/>
    </location>
</feature>
<organism evidence="1 2">
    <name type="scientific">Geodia barretti</name>
    <name type="common">Barrett's horny sponge</name>
    <dbReference type="NCBI Taxonomy" id="519541"/>
    <lineage>
        <taxon>Eukaryota</taxon>
        <taxon>Metazoa</taxon>
        <taxon>Porifera</taxon>
        <taxon>Demospongiae</taxon>
        <taxon>Heteroscleromorpha</taxon>
        <taxon>Tetractinellida</taxon>
        <taxon>Astrophorina</taxon>
        <taxon>Geodiidae</taxon>
        <taxon>Geodia</taxon>
    </lineage>
</organism>
<dbReference type="AlphaFoldDB" id="A0AA35WLW4"/>
<comment type="caution">
    <text evidence="1">The sequence shown here is derived from an EMBL/GenBank/DDBJ whole genome shotgun (WGS) entry which is preliminary data.</text>
</comment>
<keyword evidence="2" id="KW-1185">Reference proteome</keyword>
<gene>
    <name evidence="1" type="ORF">GBAR_LOCUS15113</name>
</gene>